<name>A0ABW0I233_9BACL</name>
<evidence type="ECO:0000313" key="1">
    <source>
        <dbReference type="EMBL" id="MFC5406748.1"/>
    </source>
</evidence>
<proteinExistence type="predicted"/>
<comment type="caution">
    <text evidence="1">The sequence shown here is derived from an EMBL/GenBank/DDBJ whole genome shotgun (WGS) entry which is preliminary data.</text>
</comment>
<evidence type="ECO:0000313" key="2">
    <source>
        <dbReference type="Proteomes" id="UP001596113"/>
    </source>
</evidence>
<keyword evidence="2" id="KW-1185">Reference proteome</keyword>
<protein>
    <recommendedName>
        <fullName evidence="3">Transposase</fullName>
    </recommendedName>
</protein>
<gene>
    <name evidence="1" type="ORF">ACFPOF_28830</name>
</gene>
<dbReference type="EMBL" id="JBHSMI010000062">
    <property type="protein sequence ID" value="MFC5406748.1"/>
    <property type="molecule type" value="Genomic_DNA"/>
</dbReference>
<evidence type="ECO:0008006" key="3">
    <source>
        <dbReference type="Google" id="ProtNLM"/>
    </source>
</evidence>
<reference evidence="2" key="1">
    <citation type="journal article" date="2019" name="Int. J. Syst. Evol. Microbiol.">
        <title>The Global Catalogue of Microorganisms (GCM) 10K type strain sequencing project: providing services to taxonomists for standard genome sequencing and annotation.</title>
        <authorList>
            <consortium name="The Broad Institute Genomics Platform"/>
            <consortium name="The Broad Institute Genome Sequencing Center for Infectious Disease"/>
            <person name="Wu L."/>
            <person name="Ma J."/>
        </authorList>
    </citation>
    <scope>NUCLEOTIDE SEQUENCE [LARGE SCALE GENOMIC DNA]</scope>
    <source>
        <strain evidence="2">CGMCC 1.18575</strain>
    </source>
</reference>
<dbReference type="RefSeq" id="WP_378138845.1">
    <property type="nucleotide sequence ID" value="NZ_JBHSMI010000062.1"/>
</dbReference>
<accession>A0ABW0I233</accession>
<dbReference type="Proteomes" id="UP001596113">
    <property type="component" value="Unassembled WGS sequence"/>
</dbReference>
<sequence>MNWRTFVDSDNPVATALLAKMGYNDTERKELRAAYLRMILKLKKKFDDARIALIMSVADTYFVPDQEQDEVILKELREQYPEEGDAIMELMPAWKRWGYEEGIEEGMAKGKEEERIFIIRKLLSKGFTPEQVAESLELPMDQVNKFRDH</sequence>
<organism evidence="1 2">
    <name type="scientific">Cohnella soli</name>
    <dbReference type="NCBI Taxonomy" id="425005"/>
    <lineage>
        <taxon>Bacteria</taxon>
        <taxon>Bacillati</taxon>
        <taxon>Bacillota</taxon>
        <taxon>Bacilli</taxon>
        <taxon>Bacillales</taxon>
        <taxon>Paenibacillaceae</taxon>
        <taxon>Cohnella</taxon>
    </lineage>
</organism>